<dbReference type="InterPro" id="IPR002938">
    <property type="entry name" value="FAD-bd"/>
</dbReference>
<dbReference type="InterPro" id="IPR050816">
    <property type="entry name" value="Flavin-dep_Halogenase_NPB"/>
</dbReference>
<evidence type="ECO:0000313" key="3">
    <source>
        <dbReference type="EMBL" id="GAA1190402.1"/>
    </source>
</evidence>
<evidence type="ECO:0000259" key="2">
    <source>
        <dbReference type="Pfam" id="PF01494"/>
    </source>
</evidence>
<name>A0ABN1V4U4_9PSEU</name>
<dbReference type="EMBL" id="BAAALM010000001">
    <property type="protein sequence ID" value="GAA1190402.1"/>
    <property type="molecule type" value="Genomic_DNA"/>
</dbReference>
<dbReference type="InterPro" id="IPR036188">
    <property type="entry name" value="FAD/NAD-bd_sf"/>
</dbReference>
<comment type="caution">
    <text evidence="3">The sequence shown here is derived from an EMBL/GenBank/DDBJ whole genome shotgun (WGS) entry which is preliminary data.</text>
</comment>
<comment type="similarity">
    <text evidence="1">Belongs to the flavin-dependent halogenase family. Bacterial tryptophan halogenase subfamily.</text>
</comment>
<evidence type="ECO:0000313" key="4">
    <source>
        <dbReference type="Proteomes" id="UP001500467"/>
    </source>
</evidence>
<proteinExistence type="inferred from homology"/>
<dbReference type="PANTHER" id="PTHR43747">
    <property type="entry name" value="FAD-BINDING PROTEIN"/>
    <property type="match status" value="1"/>
</dbReference>
<accession>A0ABN1V4U4</accession>
<dbReference type="SUPFAM" id="SSF51905">
    <property type="entry name" value="FAD/NAD(P)-binding domain"/>
    <property type="match status" value="1"/>
</dbReference>
<protein>
    <submittedName>
        <fullName evidence="3">NAD(P)/FAD-dependent oxidoreductase</fullName>
    </submittedName>
</protein>
<organism evidence="3 4">
    <name type="scientific">Prauserella alba</name>
    <dbReference type="NCBI Taxonomy" id="176898"/>
    <lineage>
        <taxon>Bacteria</taxon>
        <taxon>Bacillati</taxon>
        <taxon>Actinomycetota</taxon>
        <taxon>Actinomycetes</taxon>
        <taxon>Pseudonocardiales</taxon>
        <taxon>Pseudonocardiaceae</taxon>
        <taxon>Prauserella</taxon>
    </lineage>
</organism>
<dbReference type="PANTHER" id="PTHR43747:SF1">
    <property type="entry name" value="SLR1998 PROTEIN"/>
    <property type="match status" value="1"/>
</dbReference>
<dbReference type="Pfam" id="PF01494">
    <property type="entry name" value="FAD_binding_3"/>
    <property type="match status" value="1"/>
</dbReference>
<evidence type="ECO:0000256" key="1">
    <source>
        <dbReference type="ARBA" id="ARBA00038396"/>
    </source>
</evidence>
<dbReference type="Gene3D" id="3.50.50.60">
    <property type="entry name" value="FAD/NAD(P)-binding domain"/>
    <property type="match status" value="1"/>
</dbReference>
<sequence length="443" mass="48489">MIQNAADYDVVVIGAGPAGSTAARQAALAGLRVLIMDRDPFPRFHIGESLLPYMSGLLNQLGLLEAMRRQGHPVKSGAEFSDTTGRFHRVCFTDQGPDRFHTTFQVERSRFDQFLLDSAVEAGATVRLQSDVGDIDLAADTDPDTPHVVHYTGPDGAATQVRGSVLIDASGRTGLLSAKLGLRKPVERLKMVALYRHYTGVREESNPGWRGDVQIGNHAEGWVWAIPNSEGTLSVGSVMRKPTLRAADDREQLLSTHISRIPRIVERLGTAQSQGPARQESDFCYYADRVVGNRWFQVGDAAAFVDPIFSGGVYLAMTTGMQASVEAAAILDGSSTADESAGRFTSLYKTGYDTYFRLVQGFYEYEFDFGRLKSELPDTVDDKSVSLLLGGDFWGQANTFAAELRSVPRWDLFEPFEVHYGCPAYPELERAERTGTPATVGTA</sequence>
<dbReference type="RefSeq" id="WP_253852544.1">
    <property type="nucleotide sequence ID" value="NZ_BAAALM010000001.1"/>
</dbReference>
<dbReference type="Proteomes" id="UP001500467">
    <property type="component" value="Unassembled WGS sequence"/>
</dbReference>
<reference evidence="3 4" key="1">
    <citation type="journal article" date="2019" name="Int. J. Syst. Evol. Microbiol.">
        <title>The Global Catalogue of Microorganisms (GCM) 10K type strain sequencing project: providing services to taxonomists for standard genome sequencing and annotation.</title>
        <authorList>
            <consortium name="The Broad Institute Genomics Platform"/>
            <consortium name="The Broad Institute Genome Sequencing Center for Infectious Disease"/>
            <person name="Wu L."/>
            <person name="Ma J."/>
        </authorList>
    </citation>
    <scope>NUCLEOTIDE SEQUENCE [LARGE SCALE GENOMIC DNA]</scope>
    <source>
        <strain evidence="3 4">JCM 13022</strain>
    </source>
</reference>
<keyword evidence="4" id="KW-1185">Reference proteome</keyword>
<gene>
    <name evidence="3" type="ORF">GCM10009675_00790</name>
</gene>
<dbReference type="PRINTS" id="PR00420">
    <property type="entry name" value="RNGMNOXGNASE"/>
</dbReference>
<feature type="domain" description="FAD-binding" evidence="2">
    <location>
        <begin position="7"/>
        <end position="334"/>
    </location>
</feature>